<feature type="binding site" evidence="13">
    <location>
        <position position="290"/>
    </location>
    <ligand>
        <name>S-adenosyl-L-methionine</name>
        <dbReference type="ChEBI" id="CHEBI:59789"/>
    </ligand>
</feature>
<evidence type="ECO:0000256" key="3">
    <source>
        <dbReference type="ARBA" id="ARBA00022490"/>
    </source>
</evidence>
<dbReference type="HAMAP" id="MF_01849">
    <property type="entry name" value="RNA_methyltr_RlmN"/>
    <property type="match status" value="1"/>
</dbReference>
<dbReference type="AlphaFoldDB" id="A0A7I8D2Z6"/>
<dbReference type="EC" id="2.1.1.192" evidence="13"/>
<evidence type="ECO:0000256" key="11">
    <source>
        <dbReference type="ARBA" id="ARBA00023014"/>
    </source>
</evidence>
<protein>
    <recommendedName>
        <fullName evidence="13">Probable dual-specificity RNA methyltransferase RlmN</fullName>
        <ecNumber evidence="13">2.1.1.192</ecNumber>
    </recommendedName>
    <alternativeName>
        <fullName evidence="13">23S rRNA (adenine(2503)-C(2))-methyltransferase</fullName>
    </alternativeName>
    <alternativeName>
        <fullName evidence="13">23S rRNA m2A2503 methyltransferase</fullName>
    </alternativeName>
    <alternativeName>
        <fullName evidence="13">Ribosomal RNA large subunit methyltransferase N</fullName>
    </alternativeName>
    <alternativeName>
        <fullName evidence="13">tRNA (adenine(37)-C(2))-methyltransferase</fullName>
    </alternativeName>
    <alternativeName>
        <fullName evidence="13">tRNA m2A37 methyltransferase</fullName>
    </alternativeName>
</protein>
<comment type="catalytic activity">
    <reaction evidence="13">
        <text>adenosine(37) in tRNA + 2 reduced [2Fe-2S]-[ferredoxin] + 2 S-adenosyl-L-methionine = 2-methyladenosine(37) in tRNA + 5'-deoxyadenosine + L-methionine + 2 oxidized [2Fe-2S]-[ferredoxin] + S-adenosyl-L-homocysteine</text>
        <dbReference type="Rhea" id="RHEA:43332"/>
        <dbReference type="Rhea" id="RHEA-COMP:10000"/>
        <dbReference type="Rhea" id="RHEA-COMP:10001"/>
        <dbReference type="Rhea" id="RHEA-COMP:10162"/>
        <dbReference type="Rhea" id="RHEA-COMP:10485"/>
        <dbReference type="ChEBI" id="CHEBI:17319"/>
        <dbReference type="ChEBI" id="CHEBI:33737"/>
        <dbReference type="ChEBI" id="CHEBI:33738"/>
        <dbReference type="ChEBI" id="CHEBI:57844"/>
        <dbReference type="ChEBI" id="CHEBI:57856"/>
        <dbReference type="ChEBI" id="CHEBI:59789"/>
        <dbReference type="ChEBI" id="CHEBI:74411"/>
        <dbReference type="ChEBI" id="CHEBI:74497"/>
        <dbReference type="EC" id="2.1.1.192"/>
    </reaction>
</comment>
<evidence type="ECO:0000313" key="15">
    <source>
        <dbReference type="EMBL" id="BCI60092.1"/>
    </source>
</evidence>
<dbReference type="SFLD" id="SFLDG01062">
    <property type="entry name" value="methyltransferase_(Class_A)"/>
    <property type="match status" value="1"/>
</dbReference>
<dbReference type="InterPro" id="IPR027492">
    <property type="entry name" value="RNA_MTrfase_RlmN"/>
</dbReference>
<comment type="subcellular location">
    <subcellularLocation>
        <location evidence="1 13">Cytoplasm</location>
    </subcellularLocation>
</comment>
<keyword evidence="16" id="KW-1185">Reference proteome</keyword>
<dbReference type="GO" id="GO:0030488">
    <property type="term" value="P:tRNA methylation"/>
    <property type="evidence" value="ECO:0007669"/>
    <property type="project" value="UniProtKB-UniRule"/>
</dbReference>
<keyword evidence="9 13" id="KW-0479">Metal-binding</keyword>
<keyword evidence="11 13" id="KW-0411">Iron-sulfur</keyword>
<evidence type="ECO:0000256" key="2">
    <source>
        <dbReference type="ARBA" id="ARBA00022485"/>
    </source>
</evidence>
<comment type="miscellaneous">
    <text evidence="13">Reaction proceeds by a ping-pong mechanism involving intermediate methylation of a conserved cysteine residue.</text>
</comment>
<dbReference type="InterPro" id="IPR040072">
    <property type="entry name" value="Methyltransferase_A"/>
</dbReference>
<evidence type="ECO:0000313" key="16">
    <source>
        <dbReference type="Proteomes" id="UP000593890"/>
    </source>
</evidence>
<dbReference type="GO" id="GO:0046872">
    <property type="term" value="F:metal ion binding"/>
    <property type="evidence" value="ECO:0007669"/>
    <property type="project" value="UniProtKB-KW"/>
</dbReference>
<accession>A0A7I8D2Z6</accession>
<dbReference type="InterPro" id="IPR013785">
    <property type="entry name" value="Aldolase_TIM"/>
</dbReference>
<evidence type="ECO:0000256" key="10">
    <source>
        <dbReference type="ARBA" id="ARBA00023004"/>
    </source>
</evidence>
<dbReference type="Gene3D" id="1.10.150.530">
    <property type="match status" value="1"/>
</dbReference>
<dbReference type="GO" id="GO:0000049">
    <property type="term" value="F:tRNA binding"/>
    <property type="evidence" value="ECO:0007669"/>
    <property type="project" value="UniProtKB-UniRule"/>
</dbReference>
<evidence type="ECO:0000259" key="14">
    <source>
        <dbReference type="PROSITE" id="PS51918"/>
    </source>
</evidence>
<feature type="binding site" evidence="13">
    <location>
        <position position="191"/>
    </location>
    <ligand>
        <name>S-adenosyl-L-methionine</name>
        <dbReference type="ChEBI" id="CHEBI:59789"/>
    </ligand>
</feature>
<evidence type="ECO:0000256" key="13">
    <source>
        <dbReference type="HAMAP-Rule" id="MF_01849"/>
    </source>
</evidence>
<feature type="binding site" evidence="13">
    <location>
        <begin position="159"/>
        <end position="160"/>
    </location>
    <ligand>
        <name>S-adenosyl-L-methionine</name>
        <dbReference type="ChEBI" id="CHEBI:59789"/>
    </ligand>
</feature>
<dbReference type="GO" id="GO:0005737">
    <property type="term" value="C:cytoplasm"/>
    <property type="evidence" value="ECO:0007669"/>
    <property type="project" value="UniProtKB-SubCell"/>
</dbReference>
<dbReference type="NCBIfam" id="TIGR00048">
    <property type="entry name" value="rRNA_mod_RlmN"/>
    <property type="match status" value="1"/>
</dbReference>
<dbReference type="PANTHER" id="PTHR30544">
    <property type="entry name" value="23S RRNA METHYLTRANSFERASE"/>
    <property type="match status" value="1"/>
</dbReference>
<name>A0A7I8D2Z6_9FIRM</name>
<dbReference type="InterPro" id="IPR048641">
    <property type="entry name" value="RlmN_N"/>
</dbReference>
<dbReference type="GO" id="GO:0051539">
    <property type="term" value="F:4 iron, 4 sulfur cluster binding"/>
    <property type="evidence" value="ECO:0007669"/>
    <property type="project" value="UniProtKB-UniRule"/>
</dbReference>
<dbReference type="GO" id="GO:0070040">
    <property type="term" value="F:rRNA (adenine(2503)-C2-)-methyltransferase activity"/>
    <property type="evidence" value="ECO:0007669"/>
    <property type="project" value="UniProtKB-UniRule"/>
</dbReference>
<dbReference type="SMART" id="SM00729">
    <property type="entry name" value="Elp3"/>
    <property type="match status" value="1"/>
</dbReference>
<dbReference type="RefSeq" id="WP_090266597.1">
    <property type="nucleotide sequence ID" value="NZ_AP023321.1"/>
</dbReference>
<keyword evidence="3 13" id="KW-0963">Cytoplasm</keyword>
<dbReference type="InterPro" id="IPR007197">
    <property type="entry name" value="rSAM"/>
</dbReference>
<dbReference type="InterPro" id="IPR004383">
    <property type="entry name" value="rRNA_lsu_MTrfase_RlmN/Cfr"/>
</dbReference>
<keyword evidence="7 13" id="KW-0949">S-adenosyl-L-methionine</keyword>
<evidence type="ECO:0000256" key="7">
    <source>
        <dbReference type="ARBA" id="ARBA00022691"/>
    </source>
</evidence>
<dbReference type="CDD" id="cd01335">
    <property type="entry name" value="Radical_SAM"/>
    <property type="match status" value="1"/>
</dbReference>
<dbReference type="Pfam" id="PF21016">
    <property type="entry name" value="RlmN_N"/>
    <property type="match status" value="1"/>
</dbReference>
<dbReference type="GO" id="GO:0002935">
    <property type="term" value="F:tRNA (adenine(37)-C2)-methyltransferase activity"/>
    <property type="evidence" value="ECO:0007669"/>
    <property type="project" value="UniProtKB-UniRule"/>
</dbReference>
<comment type="cofactor">
    <cofactor evidence="13">
        <name>[4Fe-4S] cluster</name>
        <dbReference type="ChEBI" id="CHEBI:49883"/>
    </cofactor>
    <text evidence="13">Binds 1 [4Fe-4S] cluster. The cluster is coordinated with 3 cysteines and an exchangeable S-adenosyl-L-methionine.</text>
</comment>
<evidence type="ECO:0000256" key="4">
    <source>
        <dbReference type="ARBA" id="ARBA00022552"/>
    </source>
</evidence>
<keyword evidence="5 13" id="KW-0489">Methyltransferase</keyword>
<reference evidence="16" key="1">
    <citation type="submission" date="2020-07" db="EMBL/GenBank/DDBJ databases">
        <title>Complete genome sequencing of Clostridia bacterium strain 12CBH8.</title>
        <authorList>
            <person name="Sakamoto M."/>
            <person name="Murakami T."/>
            <person name="Mori H."/>
        </authorList>
    </citation>
    <scope>NUCLEOTIDE SEQUENCE [LARGE SCALE GENOMIC DNA]</scope>
    <source>
        <strain evidence="16">12CBH8</strain>
    </source>
</reference>
<dbReference type="KEGG" id="sman:C12CBH8_07310"/>
<evidence type="ECO:0000256" key="5">
    <source>
        <dbReference type="ARBA" id="ARBA00022603"/>
    </source>
</evidence>
<comment type="function">
    <text evidence="13">Specifically methylates position 2 of adenine 2503 in 23S rRNA and position 2 of adenine 37 in tRNAs.</text>
</comment>
<dbReference type="GO" id="GO:0019843">
    <property type="term" value="F:rRNA binding"/>
    <property type="evidence" value="ECO:0007669"/>
    <property type="project" value="UniProtKB-UniRule"/>
</dbReference>
<feature type="binding site" evidence="13">
    <location>
        <begin position="214"/>
        <end position="216"/>
    </location>
    <ligand>
        <name>S-adenosyl-L-methionine</name>
        <dbReference type="ChEBI" id="CHEBI:59789"/>
    </ligand>
</feature>
<keyword evidence="4 13" id="KW-0698">rRNA processing</keyword>
<feature type="active site" description="S-methylcysteine intermediate" evidence="13">
    <location>
        <position position="333"/>
    </location>
</feature>
<evidence type="ECO:0000256" key="6">
    <source>
        <dbReference type="ARBA" id="ARBA00022679"/>
    </source>
</evidence>
<dbReference type="Gene3D" id="3.20.20.70">
    <property type="entry name" value="Aldolase class I"/>
    <property type="match status" value="1"/>
</dbReference>
<dbReference type="PANTHER" id="PTHR30544:SF5">
    <property type="entry name" value="RADICAL SAM CORE DOMAIN-CONTAINING PROTEIN"/>
    <property type="match status" value="1"/>
</dbReference>
<dbReference type="FunFam" id="3.20.20.70:FF:000014">
    <property type="entry name" value="Probable dual-specificity RNA methyltransferase RlmN"/>
    <property type="match status" value="1"/>
</dbReference>
<feature type="binding site" evidence="13">
    <location>
        <position position="112"/>
    </location>
    <ligand>
        <name>[4Fe-4S] cluster</name>
        <dbReference type="ChEBI" id="CHEBI:49883"/>
        <note>4Fe-4S-S-AdoMet</note>
    </ligand>
</feature>
<evidence type="ECO:0000256" key="9">
    <source>
        <dbReference type="ARBA" id="ARBA00022723"/>
    </source>
</evidence>
<comment type="caution">
    <text evidence="13">Lacks conserved residue(s) required for the propagation of feature annotation.</text>
</comment>
<keyword evidence="10 13" id="KW-0408">Iron</keyword>
<dbReference type="InterPro" id="IPR006638">
    <property type="entry name" value="Elp3/MiaA/NifB-like_rSAM"/>
</dbReference>
<keyword evidence="12 13" id="KW-1015">Disulfide bond</keyword>
<evidence type="ECO:0000256" key="12">
    <source>
        <dbReference type="ARBA" id="ARBA00023157"/>
    </source>
</evidence>
<dbReference type="InterPro" id="IPR058240">
    <property type="entry name" value="rSAM_sf"/>
</dbReference>
<dbReference type="EMBL" id="AP023321">
    <property type="protein sequence ID" value="BCI60092.1"/>
    <property type="molecule type" value="Genomic_DNA"/>
</dbReference>
<sequence>MQKIDITALTDEQLKGVMADLGQPAFRAKQVKAWLQKGVNSFDEMTNLPKAMRERLVNDYDIPSVNIRQKWTSQQDETVKYLFELGDGQLIEAVFMVYHYGCSLCISTQAGCKMGCAFCATGLGGYRRNLKSYEMLGEIHAAQRDTGKRISHVVLMGMGEPLDNYDEVLDFLKKVSSPDGLNIGMRHISLSTCGLVDQIDRLREKKLQLTLSVSLHAPNDTIRDELMPINHKWKVDELLRSCRQYIDATGRRISFEYAMINGVNDSDACALELAKKLKGMLCHINLIPANEVRENDYRRSSRQRLERFAEILTQAGLNVTVRRSLGGDIDASCGQLRGRCV</sequence>
<dbReference type="SUPFAM" id="SSF102114">
    <property type="entry name" value="Radical SAM enzymes"/>
    <property type="match status" value="1"/>
</dbReference>
<keyword evidence="2 13" id="KW-0004">4Fe-4S</keyword>
<dbReference type="Pfam" id="PF04055">
    <property type="entry name" value="Radical_SAM"/>
    <property type="match status" value="1"/>
</dbReference>
<feature type="active site" description="Proton acceptor" evidence="13">
    <location>
        <position position="92"/>
    </location>
</feature>
<organism evidence="15 16">
    <name type="scientific">Solibaculum mannosilyticum</name>
    <dbReference type="NCBI Taxonomy" id="2780922"/>
    <lineage>
        <taxon>Bacteria</taxon>
        <taxon>Bacillati</taxon>
        <taxon>Bacillota</taxon>
        <taxon>Clostridia</taxon>
        <taxon>Eubacteriales</taxon>
        <taxon>Oscillospiraceae</taxon>
        <taxon>Solibaculum</taxon>
    </lineage>
</organism>
<evidence type="ECO:0000256" key="8">
    <source>
        <dbReference type="ARBA" id="ARBA00022694"/>
    </source>
</evidence>
<evidence type="ECO:0000256" key="1">
    <source>
        <dbReference type="ARBA" id="ARBA00004496"/>
    </source>
</evidence>
<dbReference type="PIRSF" id="PIRSF006004">
    <property type="entry name" value="CHP00048"/>
    <property type="match status" value="1"/>
</dbReference>
<feature type="binding site" evidence="13">
    <location>
        <position position="116"/>
    </location>
    <ligand>
        <name>[4Fe-4S] cluster</name>
        <dbReference type="ChEBI" id="CHEBI:49883"/>
        <note>4Fe-4S-S-AdoMet</note>
    </ligand>
</feature>
<gene>
    <name evidence="13 15" type="primary">rlmN</name>
    <name evidence="15" type="ORF">C12CBH8_07310</name>
</gene>
<feature type="domain" description="Radical SAM core" evidence="14">
    <location>
        <begin position="98"/>
        <end position="328"/>
    </location>
</feature>
<dbReference type="SFLD" id="SFLDS00029">
    <property type="entry name" value="Radical_SAM"/>
    <property type="match status" value="1"/>
</dbReference>
<keyword evidence="8 13" id="KW-0819">tRNA processing</keyword>
<dbReference type="PROSITE" id="PS51918">
    <property type="entry name" value="RADICAL_SAM"/>
    <property type="match status" value="1"/>
</dbReference>
<dbReference type="Proteomes" id="UP000593890">
    <property type="component" value="Chromosome"/>
</dbReference>
<dbReference type="GO" id="GO:0070475">
    <property type="term" value="P:rRNA base methylation"/>
    <property type="evidence" value="ECO:0007669"/>
    <property type="project" value="UniProtKB-UniRule"/>
</dbReference>
<comment type="similarity">
    <text evidence="13">Belongs to the radical SAM superfamily. RlmN family.</text>
</comment>
<proteinExistence type="inferred from homology"/>
<dbReference type="SFLD" id="SFLDF00275">
    <property type="entry name" value="adenosine_C2_methyltransferase"/>
    <property type="match status" value="1"/>
</dbReference>
<keyword evidence="6 13" id="KW-0808">Transferase</keyword>
<comment type="catalytic activity">
    <reaction evidence="13">
        <text>adenosine(2503) in 23S rRNA + 2 reduced [2Fe-2S]-[ferredoxin] + 2 S-adenosyl-L-methionine = 2-methyladenosine(2503) in 23S rRNA + 5'-deoxyadenosine + L-methionine + 2 oxidized [2Fe-2S]-[ferredoxin] + S-adenosyl-L-homocysteine</text>
        <dbReference type="Rhea" id="RHEA:42916"/>
        <dbReference type="Rhea" id="RHEA-COMP:10000"/>
        <dbReference type="Rhea" id="RHEA-COMP:10001"/>
        <dbReference type="Rhea" id="RHEA-COMP:10152"/>
        <dbReference type="Rhea" id="RHEA-COMP:10282"/>
        <dbReference type="ChEBI" id="CHEBI:17319"/>
        <dbReference type="ChEBI" id="CHEBI:33737"/>
        <dbReference type="ChEBI" id="CHEBI:33738"/>
        <dbReference type="ChEBI" id="CHEBI:57844"/>
        <dbReference type="ChEBI" id="CHEBI:57856"/>
        <dbReference type="ChEBI" id="CHEBI:59789"/>
        <dbReference type="ChEBI" id="CHEBI:74411"/>
        <dbReference type="ChEBI" id="CHEBI:74497"/>
        <dbReference type="EC" id="2.1.1.192"/>
    </reaction>
</comment>
<feature type="binding site" evidence="13">
    <location>
        <position position="119"/>
    </location>
    <ligand>
        <name>[4Fe-4S] cluster</name>
        <dbReference type="ChEBI" id="CHEBI:49883"/>
        <note>4Fe-4S-S-AdoMet</note>
    </ligand>
</feature>